<dbReference type="GO" id="GO:0046872">
    <property type="term" value="F:metal ion binding"/>
    <property type="evidence" value="ECO:0007669"/>
    <property type="project" value="UniProtKB-KW"/>
</dbReference>
<name>A0AAC9RM76_9CLOT</name>
<dbReference type="InterPro" id="IPR054698">
    <property type="entry name" value="rSAM_Se_TrsS"/>
</dbReference>
<keyword evidence="6" id="KW-0411">Iron-sulfur</keyword>
<evidence type="ECO:0000256" key="4">
    <source>
        <dbReference type="ARBA" id="ARBA00022723"/>
    </source>
</evidence>
<evidence type="ECO:0000256" key="6">
    <source>
        <dbReference type="ARBA" id="ARBA00023014"/>
    </source>
</evidence>
<dbReference type="CDD" id="cd01335">
    <property type="entry name" value="Radical_SAM"/>
    <property type="match status" value="1"/>
</dbReference>
<evidence type="ECO:0000259" key="7">
    <source>
        <dbReference type="PROSITE" id="PS51918"/>
    </source>
</evidence>
<gene>
    <name evidence="8" type="primary">moaA</name>
    <name evidence="8" type="ORF">CLFO_11860</name>
</gene>
<keyword evidence="4" id="KW-0479">Metal-binding</keyword>
<dbReference type="PROSITE" id="PS51918">
    <property type="entry name" value="RADICAL_SAM"/>
    <property type="match status" value="1"/>
</dbReference>
<dbReference type="EMBL" id="CP020559">
    <property type="protein sequence ID" value="ARE86855.1"/>
    <property type="molecule type" value="Genomic_DNA"/>
</dbReference>
<dbReference type="InterPro" id="IPR007197">
    <property type="entry name" value="rSAM"/>
</dbReference>
<organism evidence="8 9">
    <name type="scientific">Clostridium formicaceticum</name>
    <dbReference type="NCBI Taxonomy" id="1497"/>
    <lineage>
        <taxon>Bacteria</taxon>
        <taxon>Bacillati</taxon>
        <taxon>Bacillota</taxon>
        <taxon>Clostridia</taxon>
        <taxon>Eubacteriales</taxon>
        <taxon>Clostridiaceae</taxon>
        <taxon>Clostridium</taxon>
    </lineage>
</organism>
<keyword evidence="8" id="KW-0456">Lyase</keyword>
<evidence type="ECO:0000313" key="8">
    <source>
        <dbReference type="EMBL" id="ARE86855.1"/>
    </source>
</evidence>
<accession>A0AAC9RM76</accession>
<dbReference type="GO" id="GO:0051539">
    <property type="term" value="F:4 iron, 4 sulfur cluster binding"/>
    <property type="evidence" value="ECO:0007669"/>
    <property type="project" value="UniProtKB-KW"/>
</dbReference>
<dbReference type="SFLD" id="SFLDG01100">
    <property type="entry name" value="methyltransferase_(Class_D)"/>
    <property type="match status" value="1"/>
</dbReference>
<evidence type="ECO:0000313" key="9">
    <source>
        <dbReference type="Proteomes" id="UP000192478"/>
    </source>
</evidence>
<dbReference type="InterPro" id="IPR000385">
    <property type="entry name" value="MoaA_NifB_PqqE_Fe-S-bd_CS"/>
</dbReference>
<dbReference type="InterPro" id="IPR006638">
    <property type="entry name" value="Elp3/MiaA/NifB-like_rSAM"/>
</dbReference>
<feature type="domain" description="Radical SAM core" evidence="7">
    <location>
        <begin position="101"/>
        <end position="315"/>
    </location>
</feature>
<keyword evidence="2" id="KW-0004">4Fe-4S</keyword>
<proteinExistence type="predicted"/>
<dbReference type="Gene3D" id="3.20.20.70">
    <property type="entry name" value="Aldolase class I"/>
    <property type="match status" value="1"/>
</dbReference>
<dbReference type="InterPro" id="IPR058240">
    <property type="entry name" value="rSAM_sf"/>
</dbReference>
<dbReference type="InterPro" id="IPR056488">
    <property type="entry name" value="Zn_ribbon_HMPTM"/>
</dbReference>
<protein>
    <submittedName>
        <fullName evidence="8">Cyclic pyranopterin monophosphate synthase</fullName>
        <ecNumber evidence="8">4.1.99.22</ecNumber>
    </submittedName>
</protein>
<evidence type="ECO:0000256" key="1">
    <source>
        <dbReference type="ARBA" id="ARBA00001966"/>
    </source>
</evidence>
<dbReference type="Pfam" id="PF04055">
    <property type="entry name" value="Radical_SAM"/>
    <property type="match status" value="1"/>
</dbReference>
<dbReference type="GO" id="GO:0061798">
    <property type="term" value="F:GTP 3',8'-cyclase activity"/>
    <property type="evidence" value="ECO:0007669"/>
    <property type="project" value="UniProtKB-EC"/>
</dbReference>
<dbReference type="SFLD" id="SFLDS00029">
    <property type="entry name" value="Radical_SAM"/>
    <property type="match status" value="1"/>
</dbReference>
<keyword evidence="5" id="KW-0408">Iron</keyword>
<dbReference type="InterPro" id="IPR034474">
    <property type="entry name" value="Methyltransferase_Class_D"/>
</dbReference>
<dbReference type="PANTHER" id="PTHR43306">
    <property type="entry name" value="7,8-DIHYDRO-6-HYDROXYMETHYLPTERIN DIMETHYLTRANSFERASE"/>
    <property type="match status" value="1"/>
</dbReference>
<dbReference type="PANTHER" id="PTHR43306:SF1">
    <property type="entry name" value="7,8-DIHYDRO-6-HYDROXYMETHYLPTERIN DIMETHYLTRANSFERASE"/>
    <property type="match status" value="1"/>
</dbReference>
<dbReference type="SFLD" id="SFLDG01067">
    <property type="entry name" value="SPASM/twitch_domain_containing"/>
    <property type="match status" value="1"/>
</dbReference>
<dbReference type="EC" id="4.1.99.22" evidence="8"/>
<comment type="cofactor">
    <cofactor evidence="1">
        <name>[4Fe-4S] cluster</name>
        <dbReference type="ChEBI" id="CHEBI:49883"/>
    </cofactor>
</comment>
<dbReference type="PROSITE" id="PS01305">
    <property type="entry name" value="MOAA_NIFB_PQQE"/>
    <property type="match status" value="1"/>
</dbReference>
<dbReference type="InterPro" id="IPR013785">
    <property type="entry name" value="Aldolase_TIM"/>
</dbReference>
<dbReference type="AlphaFoldDB" id="A0AAC9RM76"/>
<dbReference type="GO" id="GO:0032324">
    <property type="term" value="P:molybdopterin cofactor biosynthetic process"/>
    <property type="evidence" value="ECO:0007669"/>
    <property type="project" value="UniProtKB-ARBA"/>
</dbReference>
<dbReference type="SMART" id="SM00729">
    <property type="entry name" value="Elp3"/>
    <property type="match status" value="1"/>
</dbReference>
<sequence length="457" mass="52326">MVLNWVIETMNKIDKIADTESLCPICFKKIPAQKVMYTRDEPQVFLEKSCPKHGKFKTLIWKGKPDIRQWMRKKTSRMPDLHDNLVEKGCPYDCGLCMHHRQETCTALIEVTNRCNLSCSYCFAQAEIEEAEDPDIKMIEERFDRLLSRGIRCNLQLSGGEPTLREDLAEIIKMGRSKNLFLIQVNTNGIRIAQDEAYLKKLKEAGLDSIYLQFDSTCDQVYTRLRGRKLFDLKKQAIENCQKHQVGVVLVPTLVPEINTHHIGEMIKFALAYTPTVRGIHFQPVSYFGKIPSDGAVSNRLTIPEVIREIEKQTDGLIKADSFKPPGCENSFCSFHGNYIYRPDQKIITLTQNTSSCCSKTIKAEEGARKAKEAVLRTWSSPTAELPEKVEESSGWDEMLTDLRRHSFTISGMTFQDVWNLDLERVRDCCIHVVTAKGQLVPFCIYYLTNSHGKSFY</sequence>
<dbReference type="Proteomes" id="UP000192478">
    <property type="component" value="Chromosome"/>
</dbReference>
<dbReference type="SUPFAM" id="SSF102114">
    <property type="entry name" value="Radical SAM enzymes"/>
    <property type="match status" value="1"/>
</dbReference>
<reference evidence="8 9" key="1">
    <citation type="submission" date="2017-03" db="EMBL/GenBank/DDBJ databases">
        <title>Complete sequence of Clostridium formicaceticum DSM 92.</title>
        <authorList>
            <person name="Poehlein A."/>
            <person name="Karl M."/>
            <person name="Bengelsdorf F.R."/>
            <person name="Duerre P."/>
            <person name="Daniel R."/>
        </authorList>
    </citation>
    <scope>NUCLEOTIDE SEQUENCE [LARGE SCALE GENOMIC DNA]</scope>
    <source>
        <strain evidence="8 9">DSM 92</strain>
    </source>
</reference>
<dbReference type="NCBIfam" id="NF045646">
    <property type="entry name" value="rSAM_Se_TrsS"/>
    <property type="match status" value="1"/>
</dbReference>
<keyword evidence="3" id="KW-0949">S-adenosyl-L-methionine</keyword>
<evidence type="ECO:0000256" key="3">
    <source>
        <dbReference type="ARBA" id="ARBA00022691"/>
    </source>
</evidence>
<dbReference type="Pfam" id="PF23545">
    <property type="entry name" value="Zn_ribbon_HMPTM"/>
    <property type="match status" value="1"/>
</dbReference>
<evidence type="ECO:0000256" key="2">
    <source>
        <dbReference type="ARBA" id="ARBA00022485"/>
    </source>
</evidence>
<evidence type="ECO:0000256" key="5">
    <source>
        <dbReference type="ARBA" id="ARBA00023004"/>
    </source>
</evidence>